<dbReference type="NCBIfam" id="NF004281">
    <property type="entry name" value="PRK05690.1"/>
    <property type="match status" value="1"/>
</dbReference>
<dbReference type="Proteomes" id="UP001595476">
    <property type="component" value="Unassembled WGS sequence"/>
</dbReference>
<dbReference type="CDD" id="cd00757">
    <property type="entry name" value="ThiF_MoeB_HesA_family"/>
    <property type="match status" value="1"/>
</dbReference>
<dbReference type="SUPFAM" id="SSF69572">
    <property type="entry name" value="Activating enzymes of the ubiquitin-like proteins"/>
    <property type="match status" value="1"/>
</dbReference>
<protein>
    <submittedName>
        <fullName evidence="2">HesA/MoeB/ThiF family protein</fullName>
    </submittedName>
</protein>
<feature type="domain" description="THIF-type NAD/FAD binding fold" evidence="1">
    <location>
        <begin position="15"/>
        <end position="250"/>
    </location>
</feature>
<dbReference type="RefSeq" id="WP_386723055.1">
    <property type="nucleotide sequence ID" value="NZ_JBHRSZ010000007.1"/>
</dbReference>
<dbReference type="Pfam" id="PF00899">
    <property type="entry name" value="ThiF"/>
    <property type="match status" value="1"/>
</dbReference>
<accession>A0ABV7HLX6</accession>
<dbReference type="PANTHER" id="PTHR10953">
    <property type="entry name" value="UBIQUITIN-ACTIVATING ENZYME E1"/>
    <property type="match status" value="1"/>
</dbReference>
<dbReference type="InterPro" id="IPR045886">
    <property type="entry name" value="ThiF/MoeB/HesA"/>
</dbReference>
<proteinExistence type="predicted"/>
<comment type="caution">
    <text evidence="2">The sequence shown here is derived from an EMBL/GenBank/DDBJ whole genome shotgun (WGS) entry which is preliminary data.</text>
</comment>
<dbReference type="PANTHER" id="PTHR10953:SF240">
    <property type="entry name" value="SULFUR CARRIER PROTEIN THIS ADENYLYLTRANSFERASE"/>
    <property type="match status" value="1"/>
</dbReference>
<keyword evidence="3" id="KW-1185">Reference proteome</keyword>
<dbReference type="InterPro" id="IPR000594">
    <property type="entry name" value="ThiF_NAD_FAD-bd"/>
</dbReference>
<evidence type="ECO:0000259" key="1">
    <source>
        <dbReference type="Pfam" id="PF00899"/>
    </source>
</evidence>
<organism evidence="2 3">
    <name type="scientific">Litoribrevibacter euphylliae</name>
    <dbReference type="NCBI Taxonomy" id="1834034"/>
    <lineage>
        <taxon>Bacteria</taxon>
        <taxon>Pseudomonadati</taxon>
        <taxon>Pseudomonadota</taxon>
        <taxon>Gammaproteobacteria</taxon>
        <taxon>Oceanospirillales</taxon>
        <taxon>Oceanospirillaceae</taxon>
        <taxon>Litoribrevibacter</taxon>
    </lineage>
</organism>
<name>A0ABV7HLX6_9GAMM</name>
<dbReference type="InterPro" id="IPR035985">
    <property type="entry name" value="Ubiquitin-activating_enz"/>
</dbReference>
<dbReference type="Gene3D" id="3.40.50.720">
    <property type="entry name" value="NAD(P)-binding Rossmann-like Domain"/>
    <property type="match status" value="1"/>
</dbReference>
<evidence type="ECO:0000313" key="2">
    <source>
        <dbReference type="EMBL" id="MFC3153140.1"/>
    </source>
</evidence>
<sequence length="255" mass="27504">MSTLTDLTDEQLLRYSRQIMLPQLDIEGQQRILGASVLIIGAGGLGNPAAMYLAAAGVGRIVLVDDDQVDQTNLQRQVAFTESSINTAKVEALAAQLMANNSDIKVDTVAQRLDETELLDYISQVDVVLDCTDNFDSRFMINRISWQVGKPLVSAAAIGFEGQLSVYHPGVEASPCYQCLYGEVDAQELTCSESGVLGPVVGSQGVLQALETLKLIAGVGESLVGRLQVFDALNHEWRTIKLRKDPECPVCGTCS</sequence>
<dbReference type="EMBL" id="JBHRSZ010000007">
    <property type="protein sequence ID" value="MFC3153140.1"/>
    <property type="molecule type" value="Genomic_DNA"/>
</dbReference>
<reference evidence="3" key="1">
    <citation type="journal article" date="2019" name="Int. J. Syst. Evol. Microbiol.">
        <title>The Global Catalogue of Microorganisms (GCM) 10K type strain sequencing project: providing services to taxonomists for standard genome sequencing and annotation.</title>
        <authorList>
            <consortium name="The Broad Institute Genomics Platform"/>
            <consortium name="The Broad Institute Genome Sequencing Center for Infectious Disease"/>
            <person name="Wu L."/>
            <person name="Ma J."/>
        </authorList>
    </citation>
    <scope>NUCLEOTIDE SEQUENCE [LARGE SCALE GENOMIC DNA]</scope>
    <source>
        <strain evidence="3">KCTC 52438</strain>
    </source>
</reference>
<evidence type="ECO:0000313" key="3">
    <source>
        <dbReference type="Proteomes" id="UP001595476"/>
    </source>
</evidence>
<gene>
    <name evidence="2" type="ORF">ACFOEK_19030</name>
</gene>